<proteinExistence type="predicted"/>
<feature type="compositionally biased region" description="Basic and acidic residues" evidence="1">
    <location>
        <begin position="56"/>
        <end position="71"/>
    </location>
</feature>
<feature type="region of interest" description="Disordered" evidence="1">
    <location>
        <begin position="56"/>
        <end position="106"/>
    </location>
</feature>
<protein>
    <submittedName>
        <fullName evidence="2">Uncharacterized protein</fullName>
    </submittedName>
</protein>
<accession>A0A1V6SYV9</accession>
<gene>
    <name evidence="2" type="ORF">PENFLA_c019G06262</name>
</gene>
<feature type="region of interest" description="Disordered" evidence="1">
    <location>
        <begin position="1"/>
        <end position="20"/>
    </location>
</feature>
<evidence type="ECO:0000313" key="2">
    <source>
        <dbReference type="EMBL" id="OQE19285.1"/>
    </source>
</evidence>
<name>A0A1V6SYV9_9EURO</name>
<dbReference type="Proteomes" id="UP000191342">
    <property type="component" value="Unassembled WGS sequence"/>
</dbReference>
<dbReference type="EMBL" id="MLQL01000019">
    <property type="protein sequence ID" value="OQE19285.1"/>
    <property type="molecule type" value="Genomic_DNA"/>
</dbReference>
<dbReference type="OrthoDB" id="3800761at2759"/>
<keyword evidence="3" id="KW-1185">Reference proteome</keyword>
<reference evidence="3" key="1">
    <citation type="journal article" date="2017" name="Nat. Microbiol.">
        <title>Global analysis of biosynthetic gene clusters reveals vast potential of secondary metabolite production in Penicillium species.</title>
        <authorList>
            <person name="Nielsen J.C."/>
            <person name="Grijseels S."/>
            <person name="Prigent S."/>
            <person name="Ji B."/>
            <person name="Dainat J."/>
            <person name="Nielsen K.F."/>
            <person name="Frisvad J.C."/>
            <person name="Workman M."/>
            <person name="Nielsen J."/>
        </authorList>
    </citation>
    <scope>NUCLEOTIDE SEQUENCE [LARGE SCALE GENOMIC DNA]</scope>
    <source>
        <strain evidence="3">IBT 14082</strain>
    </source>
</reference>
<dbReference type="AlphaFoldDB" id="A0A1V6SYV9"/>
<comment type="caution">
    <text evidence="2">The sequence shown here is derived from an EMBL/GenBank/DDBJ whole genome shotgun (WGS) entry which is preliminary data.</text>
</comment>
<sequence>MKSYTVFVPPSRRKGQKNATGDENLVLGLELEHIIASKPNLIDAKLVQLYHLPPEDYKRKRSDNESDHNDQNKLASEEENYGIVQDNQNDQDDQDAQDPPHVFLSS</sequence>
<evidence type="ECO:0000313" key="3">
    <source>
        <dbReference type="Proteomes" id="UP000191342"/>
    </source>
</evidence>
<evidence type="ECO:0000256" key="1">
    <source>
        <dbReference type="SAM" id="MobiDB-lite"/>
    </source>
</evidence>
<organism evidence="2 3">
    <name type="scientific">Penicillium flavigenum</name>
    <dbReference type="NCBI Taxonomy" id="254877"/>
    <lineage>
        <taxon>Eukaryota</taxon>
        <taxon>Fungi</taxon>
        <taxon>Dikarya</taxon>
        <taxon>Ascomycota</taxon>
        <taxon>Pezizomycotina</taxon>
        <taxon>Eurotiomycetes</taxon>
        <taxon>Eurotiomycetidae</taxon>
        <taxon>Eurotiales</taxon>
        <taxon>Aspergillaceae</taxon>
        <taxon>Penicillium</taxon>
    </lineage>
</organism>